<dbReference type="NCBIfam" id="TIGR00733">
    <property type="entry name" value="OPT family oligopeptide transporter"/>
    <property type="match status" value="1"/>
</dbReference>
<feature type="transmembrane region" description="Helical" evidence="6">
    <location>
        <begin position="519"/>
        <end position="536"/>
    </location>
</feature>
<feature type="transmembrane region" description="Helical" evidence="6">
    <location>
        <begin position="319"/>
        <end position="336"/>
    </location>
</feature>
<feature type="transmembrane region" description="Helical" evidence="6">
    <location>
        <begin position="42"/>
        <end position="62"/>
    </location>
</feature>
<feature type="transmembrane region" description="Helical" evidence="6">
    <location>
        <begin position="198"/>
        <end position="216"/>
    </location>
</feature>
<evidence type="ECO:0000256" key="4">
    <source>
        <dbReference type="ARBA" id="ARBA00022989"/>
    </source>
</evidence>
<dbReference type="EMBL" id="KF900828">
    <property type="protein sequence ID" value="AIF08365.1"/>
    <property type="molecule type" value="Genomic_DNA"/>
</dbReference>
<dbReference type="GO" id="GO:0016020">
    <property type="term" value="C:membrane"/>
    <property type="evidence" value="ECO:0007669"/>
    <property type="project" value="UniProtKB-SubCell"/>
</dbReference>
<dbReference type="GO" id="GO:0035673">
    <property type="term" value="F:oligopeptide transmembrane transporter activity"/>
    <property type="evidence" value="ECO:0007669"/>
    <property type="project" value="InterPro"/>
</dbReference>
<feature type="transmembrane region" description="Helical" evidence="6">
    <location>
        <begin position="161"/>
        <end position="178"/>
    </location>
</feature>
<dbReference type="NCBIfam" id="TIGR00728">
    <property type="entry name" value="OPT_sfam"/>
    <property type="match status" value="1"/>
</dbReference>
<comment type="subcellular location">
    <subcellularLocation>
        <location evidence="1">Membrane</location>
        <topology evidence="1">Multi-pass membrane protein</topology>
    </subcellularLocation>
</comment>
<organism evidence="7">
    <name type="scientific">uncultured marine group II/III euryarchaeote KM3_28_D12</name>
    <dbReference type="NCBI Taxonomy" id="1456431"/>
    <lineage>
        <taxon>Archaea</taxon>
        <taxon>Methanobacteriati</taxon>
        <taxon>Methanobacteriota</taxon>
        <taxon>environmental samples</taxon>
    </lineage>
</organism>
<feature type="transmembrane region" description="Helical" evidence="6">
    <location>
        <begin position="223"/>
        <end position="245"/>
    </location>
</feature>
<protein>
    <submittedName>
        <fullName evidence="7">Oligopeptide transporter</fullName>
    </submittedName>
</protein>
<dbReference type="InterPro" id="IPR004813">
    <property type="entry name" value="OPT"/>
</dbReference>
<feature type="transmembrane region" description="Helical" evidence="6">
    <location>
        <begin position="108"/>
        <end position="129"/>
    </location>
</feature>
<dbReference type="InterPro" id="IPR045035">
    <property type="entry name" value="YSL-like"/>
</dbReference>
<feature type="transmembrane region" description="Helical" evidence="6">
    <location>
        <begin position="414"/>
        <end position="433"/>
    </location>
</feature>
<accession>A0A075GZL7</accession>
<dbReference type="AlphaFoldDB" id="A0A075GZL7"/>
<dbReference type="InterPro" id="IPR004814">
    <property type="entry name" value="Oligopep_transpt"/>
</dbReference>
<dbReference type="PANTHER" id="PTHR31645:SF0">
    <property type="entry name" value="OLIGOPEPTIDE TRANSPORTER YGL114W-RELATED"/>
    <property type="match status" value="1"/>
</dbReference>
<evidence type="ECO:0000256" key="2">
    <source>
        <dbReference type="ARBA" id="ARBA00022448"/>
    </source>
</evidence>
<feature type="transmembrane region" description="Helical" evidence="6">
    <location>
        <begin position="637"/>
        <end position="658"/>
    </location>
</feature>
<keyword evidence="4 6" id="KW-1133">Transmembrane helix</keyword>
<keyword evidence="3 6" id="KW-0812">Transmembrane</keyword>
<keyword evidence="2" id="KW-0813">Transport</keyword>
<feature type="transmembrane region" description="Helical" evidence="6">
    <location>
        <begin position="348"/>
        <end position="372"/>
    </location>
</feature>
<keyword evidence="5 6" id="KW-0472">Membrane</keyword>
<evidence type="ECO:0000256" key="5">
    <source>
        <dbReference type="ARBA" id="ARBA00023136"/>
    </source>
</evidence>
<sequence length="700" mass="74230">MADRDGPYISADKSLPELTIRALVLGVILGAFMTAANTYLGLYIGMTVSASIPAAVMSMLALRLFRFKDVNILENNIVQTMTSAGESLAAGVIFTMPALLVMGHEMDLLTTFIVAVLGGVLGTIFTITLRRVFIVEEALLYPEGIACEEVLIAGEKGGSSLIVILYALGLGAIYGWFVKGFEITQTKVYGAVDIIGDRIYLAADLSLALVSVGYIVGLRIASYIFLGAVIGVVLITPIYGLVHGWPSGFGIDIAHGFESLWLSQIRFVGVGCMVVGGIWTLWSMRRTIIQGILKVRTADLGGDEEAVLRTEKDLPMNKMVIVIIVIVALTFVFYYARLYTEGASLLQAGVLAIVGSLFLALTAFFFSAVAGYIAGVVGSSNSPVSGMTIATLMATSLVVWIFGDLILGMGTDELMYATLLIASIVAVNAAIAGDVMQDLKTGHLVGATPWRQQIAEIIGVIVGAIIAPLTLQVLNEVYRITPTYCAENPHPELGCTKVLAAPQAEIIGTLIEGIFGGTVNYPMLALGALIAVLIIWKGLPVMSVAIGMYLPFYLSATIFLGGLLSHFVIRAAHLRIDGTLSGEPSEDAKEAGSKISSRGLLLSAGMIAGEAIMGVLIALLIISGISPGGAWGLLEMLGPILSIGFFGWFFLVFTWLATRTMPESPSGKGNLVLDWIAVAIDGVRRFISSLKPPESSEDAL</sequence>
<feature type="transmembrane region" description="Helical" evidence="6">
    <location>
        <begin position="83"/>
        <end position="102"/>
    </location>
</feature>
<feature type="transmembrane region" description="Helical" evidence="6">
    <location>
        <begin position="599"/>
        <end position="625"/>
    </location>
</feature>
<evidence type="ECO:0000313" key="7">
    <source>
        <dbReference type="EMBL" id="AIF08365.1"/>
    </source>
</evidence>
<dbReference type="PANTHER" id="PTHR31645">
    <property type="entry name" value="OLIGOPEPTIDE TRANSPORTER YGL114W-RELATED"/>
    <property type="match status" value="1"/>
</dbReference>
<proteinExistence type="predicted"/>
<feature type="transmembrane region" description="Helical" evidence="6">
    <location>
        <begin position="265"/>
        <end position="284"/>
    </location>
</feature>
<feature type="transmembrane region" description="Helical" evidence="6">
    <location>
        <begin position="384"/>
        <end position="402"/>
    </location>
</feature>
<dbReference type="Pfam" id="PF03169">
    <property type="entry name" value="OPT"/>
    <property type="match status" value="1"/>
</dbReference>
<reference evidence="7" key="1">
    <citation type="journal article" date="2014" name="Genome Biol. Evol.">
        <title>Pangenome evidence for extensive interdomain horizontal transfer affecting lineage core and shell genes in uncultured planktonic thaumarchaeota and euryarchaeota.</title>
        <authorList>
            <person name="Deschamps P."/>
            <person name="Zivanovic Y."/>
            <person name="Moreira D."/>
            <person name="Rodriguez-Valera F."/>
            <person name="Lopez-Garcia P."/>
        </authorList>
    </citation>
    <scope>NUCLEOTIDE SEQUENCE</scope>
</reference>
<name>A0A075GZL7_9EURY</name>
<evidence type="ECO:0000256" key="6">
    <source>
        <dbReference type="SAM" id="Phobius"/>
    </source>
</evidence>
<evidence type="ECO:0000256" key="3">
    <source>
        <dbReference type="ARBA" id="ARBA00022692"/>
    </source>
</evidence>
<evidence type="ECO:0000256" key="1">
    <source>
        <dbReference type="ARBA" id="ARBA00004141"/>
    </source>
</evidence>
<feature type="transmembrane region" description="Helical" evidence="6">
    <location>
        <begin position="18"/>
        <end position="36"/>
    </location>
</feature>
<feature type="transmembrane region" description="Helical" evidence="6">
    <location>
        <begin position="548"/>
        <end position="569"/>
    </location>
</feature>